<proteinExistence type="inferred from homology"/>
<evidence type="ECO:0000256" key="5">
    <source>
        <dbReference type="ARBA" id="ARBA00022531"/>
    </source>
</evidence>
<feature type="transmembrane region" description="Helical" evidence="9">
    <location>
        <begin position="20"/>
        <end position="41"/>
    </location>
</feature>
<protein>
    <recommendedName>
        <fullName evidence="4 9">Photosystem I assembly protein Ycf4</fullName>
    </recommendedName>
</protein>
<dbReference type="InterPro" id="IPR003359">
    <property type="entry name" value="PSI_Ycf4_assembly"/>
</dbReference>
<comment type="similarity">
    <text evidence="3 9">Belongs to the Ycf4 family.</text>
</comment>
<keyword evidence="6 9" id="KW-0812">Transmembrane</keyword>
<feature type="transmembrane region" description="Helical" evidence="9">
    <location>
        <begin position="61"/>
        <end position="85"/>
    </location>
</feature>
<sequence>MQENTIKENITGARNIRSFLTMIVLFFAGSGFFLAGLSSYLNTNILLITDTSEITFIPQGIALLFYGTGALGLGIYNLLTIIWNIGSGYNEFSKFEEIVRIVRLGFPGKNRTIFLSYEFKNIRNLKFLIKQGLNPRCNILLVLKDKREIPLFPAQFLLNPGETEKKAIQLSTFLNVPLENLII</sequence>
<keyword evidence="9" id="KW-0793">Thylakoid</keyword>
<dbReference type="HAMAP" id="MF_00437">
    <property type="entry name" value="Ycf4"/>
    <property type="match status" value="1"/>
</dbReference>
<evidence type="ECO:0000313" key="10">
    <source>
        <dbReference type="EMBL" id="AIM52697.1"/>
    </source>
</evidence>
<dbReference type="EMBL" id="KJ877675">
    <property type="protein sequence ID" value="AIM52697.1"/>
    <property type="molecule type" value="Genomic_DNA"/>
</dbReference>
<dbReference type="GO" id="GO:0009522">
    <property type="term" value="C:photosystem I"/>
    <property type="evidence" value="ECO:0007669"/>
    <property type="project" value="InterPro"/>
</dbReference>
<geneLocation type="plastid" evidence="10"/>
<evidence type="ECO:0000256" key="8">
    <source>
        <dbReference type="ARBA" id="ARBA00023136"/>
    </source>
</evidence>
<dbReference type="Pfam" id="PF02392">
    <property type="entry name" value="Ycf4"/>
    <property type="match status" value="1"/>
</dbReference>
<evidence type="ECO:0000256" key="1">
    <source>
        <dbReference type="ARBA" id="ARBA00002862"/>
    </source>
</evidence>
<evidence type="ECO:0000256" key="3">
    <source>
        <dbReference type="ARBA" id="ARBA00008198"/>
    </source>
</evidence>
<dbReference type="GO" id="GO:0015979">
    <property type="term" value="P:photosynthesis"/>
    <property type="evidence" value="ECO:0007669"/>
    <property type="project" value="UniProtKB-UniRule"/>
</dbReference>
<comment type="function">
    <text evidence="1 9">Seems to be required for the assembly of the photosystem I complex.</text>
</comment>
<keyword evidence="8 9" id="KW-0472">Membrane</keyword>
<accession>A0A0D3MKG9</accession>
<keyword evidence="10" id="KW-0934">Plastid</keyword>
<evidence type="ECO:0000256" key="4">
    <source>
        <dbReference type="ARBA" id="ARBA00015395"/>
    </source>
</evidence>
<evidence type="ECO:0000256" key="9">
    <source>
        <dbReference type="HAMAP-Rule" id="MF_00437"/>
    </source>
</evidence>
<organism evidence="10">
    <name type="scientific">Ochromonas sp. CCMP1393</name>
    <dbReference type="NCBI Taxonomy" id="420556"/>
    <lineage>
        <taxon>Eukaryota</taxon>
        <taxon>Sar</taxon>
        <taxon>Stramenopiles</taxon>
        <taxon>Ochrophyta</taxon>
        <taxon>Chrysophyceae</taxon>
        <taxon>Chromulinales</taxon>
        <taxon>Chromulinaceae</taxon>
        <taxon>Ochromonas</taxon>
    </lineage>
</organism>
<evidence type="ECO:0000256" key="6">
    <source>
        <dbReference type="ARBA" id="ARBA00022692"/>
    </source>
</evidence>
<evidence type="ECO:0000256" key="7">
    <source>
        <dbReference type="ARBA" id="ARBA00022989"/>
    </source>
</evidence>
<keyword evidence="5 9" id="KW-0602">Photosynthesis</keyword>
<evidence type="ECO:0000256" key="2">
    <source>
        <dbReference type="ARBA" id="ARBA00004141"/>
    </source>
</evidence>
<gene>
    <name evidence="9 10" type="primary">ycf4</name>
</gene>
<reference evidence="10" key="1">
    <citation type="journal article" date="2015" name="Sci. Rep.">
        <title>Updating algal evolutionary relationships through plastid genome sequencing: did alveolate plastids emerge through endosymbiosis of an ochrophyte?</title>
        <authorList>
            <person name="Sevcikova T."/>
            <person name="Horak A."/>
            <person name="Klimes V."/>
            <person name="Zbrankova V."/>
            <person name="Demir-Hilton E."/>
            <person name="Sudek S."/>
            <person name="Jenkins J."/>
            <person name="Schmutz J."/>
            <person name="Pribyl P."/>
            <person name="Fousek J."/>
            <person name="Vlcek C."/>
            <person name="Lang B.F."/>
            <person name="Obornik M."/>
            <person name="Worden A.Z."/>
            <person name="Elias M."/>
        </authorList>
    </citation>
    <scope>NUCLEOTIDE SEQUENCE</scope>
</reference>
<dbReference type="GO" id="GO:0042651">
    <property type="term" value="C:thylakoid membrane"/>
    <property type="evidence" value="ECO:0007669"/>
    <property type="project" value="UniProtKB-UniRule"/>
</dbReference>
<keyword evidence="7 9" id="KW-1133">Transmembrane helix</keyword>
<name>A0A0D3MKG9_9STRA</name>
<comment type="subcellular location">
    <subcellularLocation>
        <location evidence="9">Cellular thylakoid membrane</location>
        <topology evidence="9">Multi-pass membrane protein</topology>
    </subcellularLocation>
    <subcellularLocation>
        <location evidence="2">Membrane</location>
        <topology evidence="2">Multi-pass membrane protein</topology>
    </subcellularLocation>
</comment>
<dbReference type="AlphaFoldDB" id="A0A0D3MKG9"/>